<comment type="caution">
    <text evidence="7">The sequence shown here is derived from an EMBL/GenBank/DDBJ whole genome shotgun (WGS) entry which is preliminary data.</text>
</comment>
<dbReference type="PANTHER" id="PTHR42812:SF15">
    <property type="entry name" value="HYDROLASE, PUTATIVE (AFU_ORTHOLOGUE AFUA_2G00930)-RELATED"/>
    <property type="match status" value="1"/>
</dbReference>
<dbReference type="Pfam" id="PF04616">
    <property type="entry name" value="Glyco_hydro_43"/>
    <property type="match status" value="1"/>
</dbReference>
<keyword evidence="6" id="KW-0732">Signal</keyword>
<feature type="site" description="Important for catalytic activity, responsible for pKa modulation of the active site Glu and correct orientation of both the proton donor and substrate" evidence="4">
    <location>
        <position position="149"/>
    </location>
</feature>
<dbReference type="EMBL" id="BAZW01000005">
    <property type="protein sequence ID" value="GAO28873.1"/>
    <property type="molecule type" value="Genomic_DNA"/>
</dbReference>
<evidence type="ECO:0000256" key="3">
    <source>
        <dbReference type="ARBA" id="ARBA00023295"/>
    </source>
</evidence>
<protein>
    <submittedName>
        <fullName evidence="7">Glycoside hydrolase</fullName>
    </submittedName>
</protein>
<feature type="chain" id="PRO_5002428676" evidence="6">
    <location>
        <begin position="23"/>
        <end position="250"/>
    </location>
</feature>
<dbReference type="PANTHER" id="PTHR42812">
    <property type="entry name" value="BETA-XYLOSIDASE"/>
    <property type="match status" value="1"/>
</dbReference>
<proteinExistence type="inferred from homology"/>
<gene>
    <name evidence="7" type="ORF">JCM15548_11008</name>
</gene>
<reference evidence="7 8" key="1">
    <citation type="journal article" date="2015" name="Microbes Environ.">
        <title>Distribution and evolution of nitrogen fixation genes in the phylum bacteroidetes.</title>
        <authorList>
            <person name="Inoue J."/>
            <person name="Oshima K."/>
            <person name="Suda W."/>
            <person name="Sakamoto M."/>
            <person name="Iino T."/>
            <person name="Noda S."/>
            <person name="Hongoh Y."/>
            <person name="Hattori M."/>
            <person name="Ohkuma M."/>
        </authorList>
    </citation>
    <scope>NUCLEOTIDE SEQUENCE [LARGE SCALE GENOMIC DNA]</scope>
    <source>
        <strain evidence="7">JCM 15548</strain>
    </source>
</reference>
<evidence type="ECO:0000313" key="8">
    <source>
        <dbReference type="Proteomes" id="UP000032900"/>
    </source>
</evidence>
<dbReference type="InterPro" id="IPR023296">
    <property type="entry name" value="Glyco_hydro_beta-prop_sf"/>
</dbReference>
<dbReference type="SUPFAM" id="SSF75005">
    <property type="entry name" value="Arabinanase/levansucrase/invertase"/>
    <property type="match status" value="1"/>
</dbReference>
<name>A0A0E9LUB7_9BACT</name>
<evidence type="ECO:0000256" key="1">
    <source>
        <dbReference type="ARBA" id="ARBA00009865"/>
    </source>
</evidence>
<accession>A0A0E9LUB7</accession>
<dbReference type="GO" id="GO:0005975">
    <property type="term" value="P:carbohydrate metabolic process"/>
    <property type="evidence" value="ECO:0007669"/>
    <property type="project" value="InterPro"/>
</dbReference>
<dbReference type="InterPro" id="IPR051795">
    <property type="entry name" value="Glycosyl_Hydrlase_43"/>
</dbReference>
<feature type="signal peptide" evidence="6">
    <location>
        <begin position="1"/>
        <end position="22"/>
    </location>
</feature>
<keyword evidence="8" id="KW-1185">Reference proteome</keyword>
<evidence type="ECO:0000256" key="6">
    <source>
        <dbReference type="SAM" id="SignalP"/>
    </source>
</evidence>
<dbReference type="RefSeq" id="WP_227625454.1">
    <property type="nucleotide sequence ID" value="NZ_BAZW01000005.1"/>
</dbReference>
<dbReference type="Gene3D" id="2.115.10.20">
    <property type="entry name" value="Glycosyl hydrolase domain, family 43"/>
    <property type="match status" value="1"/>
</dbReference>
<keyword evidence="2 5" id="KW-0378">Hydrolase</keyword>
<dbReference type="AlphaFoldDB" id="A0A0E9LUB7"/>
<dbReference type="InterPro" id="IPR006710">
    <property type="entry name" value="Glyco_hydro_43"/>
</dbReference>
<evidence type="ECO:0000313" key="7">
    <source>
        <dbReference type="EMBL" id="GAO28873.1"/>
    </source>
</evidence>
<dbReference type="Proteomes" id="UP000032900">
    <property type="component" value="Unassembled WGS sequence"/>
</dbReference>
<evidence type="ECO:0000256" key="2">
    <source>
        <dbReference type="ARBA" id="ARBA00022801"/>
    </source>
</evidence>
<keyword evidence="3 5" id="KW-0326">Glycosidase</keyword>
<comment type="similarity">
    <text evidence="1 5">Belongs to the glycosyl hydrolase 43 family.</text>
</comment>
<dbReference type="GO" id="GO:0004553">
    <property type="term" value="F:hydrolase activity, hydrolyzing O-glycosyl compounds"/>
    <property type="evidence" value="ECO:0007669"/>
    <property type="project" value="InterPro"/>
</dbReference>
<evidence type="ECO:0000256" key="4">
    <source>
        <dbReference type="PIRSR" id="PIRSR606710-2"/>
    </source>
</evidence>
<organism evidence="7 8">
    <name type="scientific">Geofilum rubicundum JCM 15548</name>
    <dbReference type="NCBI Taxonomy" id="1236989"/>
    <lineage>
        <taxon>Bacteria</taxon>
        <taxon>Pseudomonadati</taxon>
        <taxon>Bacteroidota</taxon>
        <taxon>Bacteroidia</taxon>
        <taxon>Marinilabiliales</taxon>
        <taxon>Marinilabiliaceae</taxon>
        <taxon>Geofilum</taxon>
    </lineage>
</organism>
<dbReference type="STRING" id="1236989.JCM15548_11008"/>
<evidence type="ECO:0000256" key="5">
    <source>
        <dbReference type="RuleBase" id="RU361187"/>
    </source>
</evidence>
<sequence>MKHLIFFTVLLAVTGVTLNAQSKEAMTHNPLIYSDVPDIALVRVGDTYYMSSTTMHMSPGLPIMKSTDLVNWELVSYAYDTLTDNEKLRLENGQNAYGAGSWASSIRYHNDVFYVTTFSSTSGKTHVYTTRDIENGPWTASEFSPMLHDHTLFFDDDGRVYMLYGGGDIRLVELKADLSGIMPGSEDRVIIENAGAVAAEKLMLHAEGSQLVKHKVGTTYLISPGRRTICGRLLCTVPIILQVPTKPCGP</sequence>
<dbReference type="CDD" id="cd09001">
    <property type="entry name" value="GH43_FsAxh1-like"/>
    <property type="match status" value="1"/>
</dbReference>